<dbReference type="InterPro" id="IPR041685">
    <property type="entry name" value="AAA_GajA/Old/RecF-like"/>
</dbReference>
<evidence type="ECO:0000256" key="1">
    <source>
        <dbReference type="SAM" id="MobiDB-lite"/>
    </source>
</evidence>
<feature type="domain" description="Endonuclease GajA/Old nuclease/RecF-like AAA" evidence="2">
    <location>
        <begin position="1"/>
        <end position="395"/>
    </location>
</feature>
<protein>
    <submittedName>
        <fullName evidence="4">AAA family ATPase</fullName>
    </submittedName>
</protein>
<accession>A0ABY7KT33</accession>
<organism evidence="4 5">
    <name type="scientific">Citrobacter freundii</name>
    <dbReference type="NCBI Taxonomy" id="546"/>
    <lineage>
        <taxon>Bacteria</taxon>
        <taxon>Pseudomonadati</taxon>
        <taxon>Pseudomonadota</taxon>
        <taxon>Gammaproteobacteria</taxon>
        <taxon>Enterobacterales</taxon>
        <taxon>Enterobacteriaceae</taxon>
        <taxon>Citrobacter</taxon>
        <taxon>Citrobacter freundii complex</taxon>
    </lineage>
</organism>
<evidence type="ECO:0000259" key="2">
    <source>
        <dbReference type="Pfam" id="PF13175"/>
    </source>
</evidence>
<dbReference type="Gene3D" id="3.40.50.300">
    <property type="entry name" value="P-loop containing nucleotide triphosphate hydrolases"/>
    <property type="match status" value="1"/>
</dbReference>
<evidence type="ECO:0000313" key="5">
    <source>
        <dbReference type="Proteomes" id="UP001164536"/>
    </source>
</evidence>
<dbReference type="InterPro" id="IPR034139">
    <property type="entry name" value="TOPRIM_OLD"/>
</dbReference>
<reference evidence="4" key="1">
    <citation type="submission" date="2022-12" db="EMBL/GenBank/DDBJ databases">
        <title>2953647.</title>
        <authorList>
            <person name="Hergert J."/>
            <person name="Casey R."/>
            <person name="Wagner J."/>
            <person name="Young E.L."/>
            <person name="Oakeson K.F."/>
        </authorList>
    </citation>
    <scope>NUCLEOTIDE SEQUENCE</scope>
    <source>
        <strain evidence="4">2953647</strain>
    </source>
</reference>
<feature type="compositionally biased region" description="Acidic residues" evidence="1">
    <location>
        <begin position="543"/>
        <end position="560"/>
    </location>
</feature>
<sequence>MYISFLKINNFRKFGENDNIIGFVKSHSESPQKDLVASSTTLVIGKNNSGKTTVTKALELLHSDSEKITGHDFNYNYSKQILEKNLNDQPRITPKLSFEIEIILDDSKHDLIGDFQSFIDAKKHLDEGVLKANILIEYEVKTIEDYASKIEELKKSFSSDNYNPEVIFRKYLDILSKTQFRRIIKNYQNIKVDTLTPKNIIDLRVISAAKNIHDKILLTKSFNKIIKYMYECDETEYKGILNLVDGNNDSLTKNIKIKHQSGVERILAKIISDKDIGIELRSELTFDKLMSDLITYEHKDGEFLVPESQFGLGYASLVSIIGEIIDYTNQSLKETSQSRIRLLCIEEPEVFMHPQMQINFIRHIQEALNEILSSHVEHLNSLKSQILITTHSSHILNSVIHSSNTFDDINYIYLKNGNAANVLLKDKDIADTQKKSLQFEFIKKHIKHQTPDLFFSDAIIFVEGITEERVLNSYIEDNSVLNRMNISVFRIDGAHAKVYEKLINKIQIPSLIITDIDFKKDAKQADTIIVEHTGGIDGTNNTDDVDEDEDEDEIDVDDDEDVDESDKIIGQVSTLSEDLITTNATLRHFYKDKRITSLKDYYIKDNLMVVFQKDGVGIPKTCPEITYYATSFEEALILKNYDNDLLLNILLKVIKNETVNTLGASNDVCNIAHNSRKLQKLLTRKKSIFSNSLIFSLVTSSQHKPDLPDYILHGFEWLTLKLKRDGVSYEV</sequence>
<evidence type="ECO:0000313" key="4">
    <source>
        <dbReference type="EMBL" id="WAZ55493.1"/>
    </source>
</evidence>
<dbReference type="InterPro" id="IPR051396">
    <property type="entry name" value="Bact_Antivir_Def_Nuclease"/>
</dbReference>
<name>A0ABY7KT33_CITFR</name>
<feature type="domain" description="OLD protein-like TOPRIM" evidence="3">
    <location>
        <begin position="454"/>
        <end position="517"/>
    </location>
</feature>
<dbReference type="Proteomes" id="UP001164536">
    <property type="component" value="Chromosome"/>
</dbReference>
<dbReference type="SUPFAM" id="SSF52540">
    <property type="entry name" value="P-loop containing nucleoside triphosphate hydrolases"/>
    <property type="match status" value="1"/>
</dbReference>
<dbReference type="CDD" id="cd01026">
    <property type="entry name" value="TOPRIM_OLD"/>
    <property type="match status" value="1"/>
</dbReference>
<dbReference type="EMBL" id="CP114564">
    <property type="protein sequence ID" value="WAZ55493.1"/>
    <property type="molecule type" value="Genomic_DNA"/>
</dbReference>
<gene>
    <name evidence="4" type="ORF">O4000_14345</name>
</gene>
<dbReference type="PANTHER" id="PTHR43581:SF4">
    <property type="entry name" value="ATP_GTP PHOSPHATASE"/>
    <property type="match status" value="1"/>
</dbReference>
<dbReference type="PANTHER" id="PTHR43581">
    <property type="entry name" value="ATP/GTP PHOSPHATASE"/>
    <property type="match status" value="1"/>
</dbReference>
<dbReference type="InterPro" id="IPR027417">
    <property type="entry name" value="P-loop_NTPase"/>
</dbReference>
<dbReference type="Pfam" id="PF20469">
    <property type="entry name" value="OLD-like_TOPRIM"/>
    <property type="match status" value="1"/>
</dbReference>
<proteinExistence type="predicted"/>
<dbReference type="Pfam" id="PF13175">
    <property type="entry name" value="AAA_15"/>
    <property type="match status" value="1"/>
</dbReference>
<evidence type="ECO:0000259" key="3">
    <source>
        <dbReference type="Pfam" id="PF20469"/>
    </source>
</evidence>
<dbReference type="RefSeq" id="WP_213750188.1">
    <property type="nucleotide sequence ID" value="NZ_CP114564.1"/>
</dbReference>
<keyword evidence="5" id="KW-1185">Reference proteome</keyword>
<feature type="region of interest" description="Disordered" evidence="1">
    <location>
        <begin position="534"/>
        <end position="560"/>
    </location>
</feature>